<evidence type="ECO:0000313" key="3">
    <source>
        <dbReference type="Proteomes" id="UP000505355"/>
    </source>
</evidence>
<organism evidence="2 3">
    <name type="scientific">Mucilaginibacter mali</name>
    <dbReference type="NCBI Taxonomy" id="2740462"/>
    <lineage>
        <taxon>Bacteria</taxon>
        <taxon>Pseudomonadati</taxon>
        <taxon>Bacteroidota</taxon>
        <taxon>Sphingobacteriia</taxon>
        <taxon>Sphingobacteriales</taxon>
        <taxon>Sphingobacteriaceae</taxon>
        <taxon>Mucilaginibacter</taxon>
    </lineage>
</organism>
<reference evidence="2 3" key="1">
    <citation type="submission" date="2020-05" db="EMBL/GenBank/DDBJ databases">
        <title>Mucilaginibacter mali sp. nov.</title>
        <authorList>
            <person name="Kim H.S."/>
            <person name="Lee K.C."/>
            <person name="Suh M.K."/>
            <person name="Kim J.-S."/>
            <person name="Han K.-I."/>
            <person name="Eom M.K."/>
            <person name="Shin Y.K."/>
            <person name="Lee J.-S."/>
        </authorList>
    </citation>
    <scope>NUCLEOTIDE SEQUENCE [LARGE SCALE GENOMIC DNA]</scope>
    <source>
        <strain evidence="2 3">G2-14</strain>
    </source>
</reference>
<keyword evidence="3" id="KW-1185">Reference proteome</keyword>
<dbReference type="Pfam" id="PF18480">
    <property type="entry name" value="DUF5615"/>
    <property type="match status" value="1"/>
</dbReference>
<accession>A0A7D4QD65</accession>
<dbReference type="Proteomes" id="UP000505355">
    <property type="component" value="Chromosome"/>
</dbReference>
<protein>
    <submittedName>
        <fullName evidence="2">DUF5615 family PIN-like protein</fullName>
    </submittedName>
</protein>
<evidence type="ECO:0000259" key="1">
    <source>
        <dbReference type="Pfam" id="PF18480"/>
    </source>
</evidence>
<dbReference type="KEGG" id="mmab:HQ865_02495"/>
<feature type="domain" description="DUF5615" evidence="1">
    <location>
        <begin position="1"/>
        <end position="75"/>
    </location>
</feature>
<dbReference type="AlphaFoldDB" id="A0A7D4QD65"/>
<dbReference type="EMBL" id="CP054139">
    <property type="protein sequence ID" value="QKJ28672.1"/>
    <property type="molecule type" value="Genomic_DNA"/>
</dbReference>
<gene>
    <name evidence="2" type="ORF">HQ865_02495</name>
</gene>
<sequence length="113" mass="13138">MKILIDEQLPVKLKYRFIDTGYEILTVRDMDWLGTKNGSLLALMSANNFDVLLTNDKNLYYQQKVSDLKICIVNINSKTNRYEDVFELINPIKSKLAEVEIYLQHSKGGYFIV</sequence>
<name>A0A7D4QD65_9SPHI</name>
<dbReference type="InterPro" id="IPR041049">
    <property type="entry name" value="DUF5615"/>
</dbReference>
<evidence type="ECO:0000313" key="2">
    <source>
        <dbReference type="EMBL" id="QKJ28672.1"/>
    </source>
</evidence>
<proteinExistence type="predicted"/>
<dbReference type="RefSeq" id="WP_173413372.1">
    <property type="nucleotide sequence ID" value="NZ_CP054139.1"/>
</dbReference>